<gene>
    <name evidence="2" type="ORF">B9Z65_365</name>
</gene>
<feature type="compositionally biased region" description="Basic and acidic residues" evidence="1">
    <location>
        <begin position="7"/>
        <end position="26"/>
    </location>
</feature>
<protein>
    <submittedName>
        <fullName evidence="2">Peroxisomal hydratase-dehydrogenase-epimerase</fullName>
    </submittedName>
</protein>
<comment type="caution">
    <text evidence="2">The sequence shown here is derived from an EMBL/GenBank/DDBJ whole genome shotgun (WGS) entry which is preliminary data.</text>
</comment>
<organism evidence="2 3">
    <name type="scientific">Elsinoe australis</name>
    <dbReference type="NCBI Taxonomy" id="40998"/>
    <lineage>
        <taxon>Eukaryota</taxon>
        <taxon>Fungi</taxon>
        <taxon>Dikarya</taxon>
        <taxon>Ascomycota</taxon>
        <taxon>Pezizomycotina</taxon>
        <taxon>Dothideomycetes</taxon>
        <taxon>Dothideomycetidae</taxon>
        <taxon>Myriangiales</taxon>
        <taxon>Elsinoaceae</taxon>
        <taxon>Elsinoe</taxon>
    </lineage>
</organism>
<proteinExistence type="predicted"/>
<sequence length="202" mass="22984">MSSAYEQDAHSDRHRPVDIDSLHDEAATEDDQTEDITLIKDSLHRIKTLDDVRSELSHMDLGPATFETHWPDDVAERHVQAFDGMVRFILAELILCIKSMGLDPYHWLAEKGCTRTFAYFLLLVDQAWLATKLLAAVPRHVKIIIGNPRFKLEELKLIPILPIQLLRLYGVYADLIETLLLELLIYIGSGTGIYGTFGRLKT</sequence>
<feature type="region of interest" description="Disordered" evidence="1">
    <location>
        <begin position="1"/>
        <end position="30"/>
    </location>
</feature>
<dbReference type="AlphaFoldDB" id="A0A2P7ZQD1"/>
<keyword evidence="3" id="KW-1185">Reference proteome</keyword>
<dbReference type="EMBL" id="NHZQ01000138">
    <property type="protein sequence ID" value="PSK50421.1"/>
    <property type="molecule type" value="Genomic_DNA"/>
</dbReference>
<evidence type="ECO:0000313" key="3">
    <source>
        <dbReference type="Proteomes" id="UP000243723"/>
    </source>
</evidence>
<name>A0A2P7ZQD1_9PEZI</name>
<evidence type="ECO:0000313" key="2">
    <source>
        <dbReference type="EMBL" id="PSK50421.1"/>
    </source>
</evidence>
<reference evidence="2 3" key="1">
    <citation type="submission" date="2017-05" db="EMBL/GenBank/DDBJ databases">
        <title>Draft genome sequence of Elsinoe australis.</title>
        <authorList>
            <person name="Cheng Q."/>
        </authorList>
    </citation>
    <scope>NUCLEOTIDE SEQUENCE [LARGE SCALE GENOMIC DNA]</scope>
    <source>
        <strain evidence="2 3">NL1</strain>
    </source>
</reference>
<evidence type="ECO:0000256" key="1">
    <source>
        <dbReference type="SAM" id="MobiDB-lite"/>
    </source>
</evidence>
<accession>A0A2P7ZQD1</accession>
<dbReference type="Proteomes" id="UP000243723">
    <property type="component" value="Unassembled WGS sequence"/>
</dbReference>